<gene>
    <name evidence="3" type="ORF">UABAM_00754</name>
</gene>
<feature type="domain" description="UspA" evidence="2">
    <location>
        <begin position="7"/>
        <end position="144"/>
    </location>
</feature>
<comment type="similarity">
    <text evidence="1">Belongs to the universal stress protein A family.</text>
</comment>
<evidence type="ECO:0000259" key="2">
    <source>
        <dbReference type="Pfam" id="PF00582"/>
    </source>
</evidence>
<keyword evidence="4" id="KW-1185">Reference proteome</keyword>
<evidence type="ECO:0000313" key="4">
    <source>
        <dbReference type="Proteomes" id="UP000326354"/>
    </source>
</evidence>
<evidence type="ECO:0000313" key="3">
    <source>
        <dbReference type="EMBL" id="BBM82411.1"/>
    </source>
</evidence>
<dbReference type="RefSeq" id="WP_151966659.1">
    <property type="nucleotide sequence ID" value="NZ_AP019860.1"/>
</dbReference>
<accession>A0A5S9F1P5</accession>
<dbReference type="PRINTS" id="PR01438">
    <property type="entry name" value="UNVRSLSTRESS"/>
</dbReference>
<evidence type="ECO:0000256" key="1">
    <source>
        <dbReference type="ARBA" id="ARBA00008791"/>
    </source>
</evidence>
<dbReference type="PANTHER" id="PTHR46268:SF6">
    <property type="entry name" value="UNIVERSAL STRESS PROTEIN UP12"/>
    <property type="match status" value="1"/>
</dbReference>
<reference evidence="3 4" key="1">
    <citation type="submission" date="2019-08" db="EMBL/GenBank/DDBJ databases">
        <title>Complete genome sequence of Candidatus Uab amorphum.</title>
        <authorList>
            <person name="Shiratori T."/>
            <person name="Suzuki S."/>
            <person name="Kakizawa Y."/>
            <person name="Ishida K."/>
        </authorList>
    </citation>
    <scope>NUCLEOTIDE SEQUENCE [LARGE SCALE GENOMIC DNA]</scope>
    <source>
        <strain evidence="3 4">SRT547</strain>
    </source>
</reference>
<dbReference type="InterPro" id="IPR014729">
    <property type="entry name" value="Rossmann-like_a/b/a_fold"/>
</dbReference>
<proteinExistence type="inferred from homology"/>
<dbReference type="CDD" id="cd00293">
    <property type="entry name" value="USP-like"/>
    <property type="match status" value="1"/>
</dbReference>
<dbReference type="AlphaFoldDB" id="A0A5S9F1P5"/>
<organism evidence="3 4">
    <name type="scientific">Uabimicrobium amorphum</name>
    <dbReference type="NCBI Taxonomy" id="2596890"/>
    <lineage>
        <taxon>Bacteria</taxon>
        <taxon>Pseudomonadati</taxon>
        <taxon>Planctomycetota</taxon>
        <taxon>Candidatus Uabimicrobiia</taxon>
        <taxon>Candidatus Uabimicrobiales</taxon>
        <taxon>Candidatus Uabimicrobiaceae</taxon>
        <taxon>Candidatus Uabimicrobium</taxon>
    </lineage>
</organism>
<dbReference type="KEGG" id="uam:UABAM_00754"/>
<protein>
    <recommendedName>
        <fullName evidence="2">UspA domain-containing protein</fullName>
    </recommendedName>
</protein>
<dbReference type="EMBL" id="AP019860">
    <property type="protein sequence ID" value="BBM82411.1"/>
    <property type="molecule type" value="Genomic_DNA"/>
</dbReference>
<dbReference type="Proteomes" id="UP000326354">
    <property type="component" value="Chromosome"/>
</dbReference>
<dbReference type="PANTHER" id="PTHR46268">
    <property type="entry name" value="STRESS RESPONSE PROTEIN NHAX"/>
    <property type="match status" value="1"/>
</dbReference>
<dbReference type="InterPro" id="IPR006015">
    <property type="entry name" value="Universal_stress_UspA"/>
</dbReference>
<dbReference type="InterPro" id="IPR006016">
    <property type="entry name" value="UspA"/>
</dbReference>
<dbReference type="Gene3D" id="3.40.50.620">
    <property type="entry name" value="HUPs"/>
    <property type="match status" value="1"/>
</dbReference>
<sequence length="145" mass="16500">MDAISEIYLATDFAEHSQKAEKKAMMMAKKLHVPLNIIYILDTEIMSPGLYYEVMDKHPEWIEEARAEMRKNSQALITKLHKELKATGQKYILEGKPKEKLVEFIEKNNVELLIMGKRGGKGVSYVGSVSEYVTRHANCSVLLVS</sequence>
<name>A0A5S9F1P5_UABAM</name>
<dbReference type="SUPFAM" id="SSF52402">
    <property type="entry name" value="Adenine nucleotide alpha hydrolases-like"/>
    <property type="match status" value="1"/>
</dbReference>
<dbReference type="Pfam" id="PF00582">
    <property type="entry name" value="Usp"/>
    <property type="match status" value="1"/>
</dbReference>